<dbReference type="AlphaFoldDB" id="A0A368TZG6"/>
<evidence type="ECO:0000313" key="4">
    <source>
        <dbReference type="Proteomes" id="UP000253204"/>
    </source>
</evidence>
<sequence length="478" mass="54820">MNNPKKIIASILHRAKKIYFFVTKIDVFVVFKIAAQTLVLLLVGLILLQISPFGISERADKYSQDLFNHYMGDWLYPDTHQHDSVVLLLTDEVIETELQGRWPAPYDFHGKVLNTLLLHDPDSIFIDLLWMDRDKPGLGYLLKVLEKYKQKSIPVYMAVKSRDSFLGIWPELKDLVIPVSAQIGFDPSDFVARQYLFSSGELETAAFSMAKALKPELGSIDPDGRMDIFWGTRENSFNISWMDIEHQENASFMNEVAEGFTDFKRRPPYNTTFFVRDLLNPIADTEAKAMQELHVTLQGKHIFYGANLLGVQDIVLSPTREILPGVYYHAMAFDNLLTWGTAYKSEVSQSLPMWQLDLAVLLPVALIGIIAHHNTRKNNQLDNARQLSRRRHPWSVIIKNLSANSFSHVSKWLFSLLALLFWIGLCSWIEFRFFNVSAASWLGYLGVITLGFATEKLDLVERGSQWLSKNIYQEKQHD</sequence>
<gene>
    <name evidence="3" type="ORF">DU506_12285</name>
</gene>
<dbReference type="EMBL" id="QPIJ01000028">
    <property type="protein sequence ID" value="RCV89981.1"/>
    <property type="molecule type" value="Genomic_DNA"/>
</dbReference>
<keyword evidence="1" id="KW-1133">Transmembrane helix</keyword>
<dbReference type="Proteomes" id="UP000253204">
    <property type="component" value="Unassembled WGS sequence"/>
</dbReference>
<evidence type="ECO:0000259" key="2">
    <source>
        <dbReference type="SMART" id="SM01080"/>
    </source>
</evidence>
<protein>
    <submittedName>
        <fullName evidence="3">CHASE2 domain-containing protein</fullName>
    </submittedName>
</protein>
<dbReference type="SMART" id="SM01080">
    <property type="entry name" value="CHASE2"/>
    <property type="match status" value="1"/>
</dbReference>
<name>A0A368TZG6_9GAMM</name>
<dbReference type="RefSeq" id="WP_114487201.1">
    <property type="nucleotide sequence ID" value="NZ_CBCSHM010000055.1"/>
</dbReference>
<feature type="transmembrane region" description="Helical" evidence="1">
    <location>
        <begin position="353"/>
        <end position="371"/>
    </location>
</feature>
<keyword evidence="1" id="KW-0472">Membrane</keyword>
<proteinExistence type="predicted"/>
<comment type="caution">
    <text evidence="3">The sequence shown here is derived from an EMBL/GenBank/DDBJ whole genome shotgun (WGS) entry which is preliminary data.</text>
</comment>
<feature type="transmembrane region" description="Helical" evidence="1">
    <location>
        <begin position="21"/>
        <end position="48"/>
    </location>
</feature>
<reference evidence="3 4" key="1">
    <citation type="submission" date="2018-07" db="EMBL/GenBank/DDBJ databases">
        <title>Halomonas rutogse sp. nov., isolated from Lake TangqianCo on Tibetan Plateau.</title>
        <authorList>
            <person name="Lu H."/>
            <person name="Xing P."/>
            <person name="Wu Q."/>
        </authorList>
    </citation>
    <scope>NUCLEOTIDE SEQUENCE [LARGE SCALE GENOMIC DNA]</scope>
    <source>
        <strain evidence="3 4">TQ8S</strain>
    </source>
</reference>
<organism evidence="3 4">
    <name type="scientific">Vreelandella rituensis</name>
    <dbReference type="NCBI Taxonomy" id="2282306"/>
    <lineage>
        <taxon>Bacteria</taxon>
        <taxon>Pseudomonadati</taxon>
        <taxon>Pseudomonadota</taxon>
        <taxon>Gammaproteobacteria</taxon>
        <taxon>Oceanospirillales</taxon>
        <taxon>Halomonadaceae</taxon>
        <taxon>Vreelandella</taxon>
    </lineage>
</organism>
<feature type="domain" description="CHASE2" evidence="2">
    <location>
        <begin position="64"/>
        <end position="371"/>
    </location>
</feature>
<dbReference type="OrthoDB" id="7348688at2"/>
<evidence type="ECO:0000313" key="3">
    <source>
        <dbReference type="EMBL" id="RCV89981.1"/>
    </source>
</evidence>
<dbReference type="Pfam" id="PF05226">
    <property type="entry name" value="CHASE2"/>
    <property type="match status" value="1"/>
</dbReference>
<keyword evidence="4" id="KW-1185">Reference proteome</keyword>
<dbReference type="InterPro" id="IPR007890">
    <property type="entry name" value="CHASE2"/>
</dbReference>
<feature type="transmembrane region" description="Helical" evidence="1">
    <location>
        <begin position="412"/>
        <end position="431"/>
    </location>
</feature>
<keyword evidence="1" id="KW-0812">Transmembrane</keyword>
<evidence type="ECO:0000256" key="1">
    <source>
        <dbReference type="SAM" id="Phobius"/>
    </source>
</evidence>
<accession>A0A368TZG6</accession>